<feature type="region of interest" description="Disordered" evidence="5">
    <location>
        <begin position="811"/>
        <end position="831"/>
    </location>
</feature>
<dbReference type="Pfam" id="PF10377">
    <property type="entry name" value="ATG11"/>
    <property type="match status" value="1"/>
</dbReference>
<evidence type="ECO:0000256" key="2">
    <source>
        <dbReference type="ARBA" id="ARBA00022927"/>
    </source>
</evidence>
<dbReference type="PANTHER" id="PTHR13222:SF1">
    <property type="entry name" value="RB1-INDUCIBLE COILED-COIL PROTEIN 1"/>
    <property type="match status" value="1"/>
</dbReference>
<dbReference type="InterPro" id="IPR000626">
    <property type="entry name" value="Ubiquitin-like_dom"/>
</dbReference>
<feature type="region of interest" description="Disordered" evidence="5">
    <location>
        <begin position="1040"/>
        <end position="1079"/>
    </location>
</feature>
<name>A0A8J5XND9_DIALT</name>
<dbReference type="Proteomes" id="UP000751190">
    <property type="component" value="Unassembled WGS sequence"/>
</dbReference>
<accession>A0A8J5XND9</accession>
<dbReference type="InterPro" id="IPR029071">
    <property type="entry name" value="Ubiquitin-like_domsf"/>
</dbReference>
<protein>
    <recommendedName>
        <fullName evidence="6">Ubiquitin-like domain-containing protein</fullName>
    </recommendedName>
</protein>
<dbReference type="GO" id="GO:0060090">
    <property type="term" value="F:molecular adaptor activity"/>
    <property type="evidence" value="ECO:0007669"/>
    <property type="project" value="TreeGrafter"/>
</dbReference>
<evidence type="ECO:0000256" key="3">
    <source>
        <dbReference type="ARBA" id="ARBA00023006"/>
    </source>
</evidence>
<dbReference type="GO" id="GO:0000422">
    <property type="term" value="P:autophagy of mitochondrion"/>
    <property type="evidence" value="ECO:0007669"/>
    <property type="project" value="TreeGrafter"/>
</dbReference>
<dbReference type="GO" id="GO:0034045">
    <property type="term" value="C:phagophore assembly site membrane"/>
    <property type="evidence" value="ECO:0007669"/>
    <property type="project" value="TreeGrafter"/>
</dbReference>
<dbReference type="GO" id="GO:0034517">
    <property type="term" value="P:ribophagy"/>
    <property type="evidence" value="ECO:0007669"/>
    <property type="project" value="TreeGrafter"/>
</dbReference>
<evidence type="ECO:0000313" key="7">
    <source>
        <dbReference type="EMBL" id="KAG8466829.1"/>
    </source>
</evidence>
<dbReference type="GO" id="GO:0061709">
    <property type="term" value="P:reticulophagy"/>
    <property type="evidence" value="ECO:0007669"/>
    <property type="project" value="TreeGrafter"/>
</dbReference>
<proteinExistence type="predicted"/>
<dbReference type="PROSITE" id="PS50053">
    <property type="entry name" value="UBIQUITIN_2"/>
    <property type="match status" value="1"/>
</dbReference>
<dbReference type="Gene3D" id="3.10.20.90">
    <property type="entry name" value="Phosphatidylinositol 3-kinase Catalytic Subunit, Chain A, domain 1"/>
    <property type="match status" value="1"/>
</dbReference>
<evidence type="ECO:0000256" key="1">
    <source>
        <dbReference type="ARBA" id="ARBA00022448"/>
    </source>
</evidence>
<keyword evidence="2" id="KW-0653">Protein transport</keyword>
<keyword evidence="1" id="KW-0813">Transport</keyword>
<dbReference type="GO" id="GO:1990316">
    <property type="term" value="C:Atg1/ULK1 kinase complex"/>
    <property type="evidence" value="ECO:0007669"/>
    <property type="project" value="TreeGrafter"/>
</dbReference>
<dbReference type="PANTHER" id="PTHR13222">
    <property type="entry name" value="RB1-INDUCIBLE COILED-COIL"/>
    <property type="match status" value="1"/>
</dbReference>
<dbReference type="OrthoDB" id="447953at2759"/>
<evidence type="ECO:0000259" key="6">
    <source>
        <dbReference type="PROSITE" id="PS50053"/>
    </source>
</evidence>
<feature type="region of interest" description="Disordered" evidence="5">
    <location>
        <begin position="419"/>
        <end position="439"/>
    </location>
</feature>
<dbReference type="GO" id="GO:0019901">
    <property type="term" value="F:protein kinase binding"/>
    <property type="evidence" value="ECO:0007669"/>
    <property type="project" value="TreeGrafter"/>
</dbReference>
<dbReference type="Pfam" id="PF04108">
    <property type="entry name" value="ATG17_like"/>
    <property type="match status" value="1"/>
</dbReference>
<dbReference type="GO" id="GO:0015031">
    <property type="term" value="P:protein transport"/>
    <property type="evidence" value="ECO:0007669"/>
    <property type="project" value="UniProtKB-KW"/>
</dbReference>
<evidence type="ECO:0000313" key="8">
    <source>
        <dbReference type="Proteomes" id="UP000751190"/>
    </source>
</evidence>
<dbReference type="InterPro" id="IPR045326">
    <property type="entry name" value="ATG17-like_dom"/>
</dbReference>
<reference evidence="7" key="1">
    <citation type="submission" date="2021-05" db="EMBL/GenBank/DDBJ databases">
        <title>The genome of the haptophyte Pavlova lutheri (Diacronema luteri, Pavlovales) - a model for lipid biosynthesis in eukaryotic algae.</title>
        <authorList>
            <person name="Hulatt C.J."/>
            <person name="Posewitz M.C."/>
        </authorList>
    </citation>
    <scope>NUCLEOTIDE SEQUENCE</scope>
    <source>
        <strain evidence="7">NIVA-4/92</strain>
    </source>
</reference>
<dbReference type="GO" id="GO:0000045">
    <property type="term" value="P:autophagosome assembly"/>
    <property type="evidence" value="ECO:0007669"/>
    <property type="project" value="InterPro"/>
</dbReference>
<dbReference type="InterPro" id="IPR040040">
    <property type="entry name" value="ATG11"/>
</dbReference>
<dbReference type="Pfam" id="PF00240">
    <property type="entry name" value="ubiquitin"/>
    <property type="match status" value="1"/>
</dbReference>
<keyword evidence="8" id="KW-1185">Reference proteome</keyword>
<dbReference type="EMBL" id="JAGTXO010000007">
    <property type="protein sequence ID" value="KAG8466829.1"/>
    <property type="molecule type" value="Genomic_DNA"/>
</dbReference>
<comment type="caution">
    <text evidence="7">The sequence shown here is derived from an EMBL/GenBank/DDBJ whole genome shotgun (WGS) entry which is preliminary data.</text>
</comment>
<evidence type="ECO:0000256" key="5">
    <source>
        <dbReference type="SAM" id="MobiDB-lite"/>
    </source>
</evidence>
<keyword evidence="4" id="KW-0175">Coiled coil</keyword>
<feature type="compositionally biased region" description="Gly residues" evidence="5">
    <location>
        <begin position="1053"/>
        <end position="1066"/>
    </location>
</feature>
<feature type="region of interest" description="Disordered" evidence="5">
    <location>
        <begin position="379"/>
        <end position="402"/>
    </location>
</feature>
<organism evidence="7 8">
    <name type="scientific">Diacronema lutheri</name>
    <name type="common">Unicellular marine alga</name>
    <name type="synonym">Monochrysis lutheri</name>
    <dbReference type="NCBI Taxonomy" id="2081491"/>
    <lineage>
        <taxon>Eukaryota</taxon>
        <taxon>Haptista</taxon>
        <taxon>Haptophyta</taxon>
        <taxon>Pavlovophyceae</taxon>
        <taxon>Pavlovales</taxon>
        <taxon>Pavlovaceae</taxon>
        <taxon>Diacronema</taxon>
    </lineage>
</organism>
<sequence length="1465" mass="145248">MESAGAGGLPPLVVHQAETGLTYLLTPESSTSVEAVKYALAPASGVALEHQILLYDGEKLDDSRPLADYGLPHEGNAIFMFNRAMLARDAQPPSAVQPNPAELRLEAAPELPAAQLRKGASPLVSALLDYRTQFHAHLCAARAHRDFGEARLADVARHLSLARVQHAALRAALANLRAFASQLAERYARFKERFHEELQHKQSLVDSFEADIGRLRAIRLHPVLSLIEGFGTGCGGSTSCRGHDGGSADAADAAGASAPPETLLDCCGEGRLRTWLHECEQHADTLVSRAAELATTHGELRHAVDLQEKAAALPLGALGAGGGEQAAGARDGGDDGVEADLRWRLMRARLDDATNIVRALEADYARVSTLVDEQLDQHGADQHGGAECGGSGSALAGGEGEGSRSSVRGGACVAACGGGGGGGGGGAPSTSERAAERAAERANAVEAASELSLLRRNSVSGSGSNVRLSHECAALEDLRVAHTDVALPALGTADDDMFAAQRAVCADRTALTRELHTRLRAVSSLQAAIADLRARLGVYSTLLARVQNYCVHLEFLHRLPFTYAACLAQISCRRAYAAAFEARAHAAVEALAQMRDDEFGARMAFMAEYGRMLPRGLPVLARLLQSPPPHCEVRMPAPELPAHLPAVTEADIADVLAAADGTGDVAGAVGARGASAVRLAFANAAGAGDGATGAAGAPASAAAAHGGLDARVRILETENAKLRAELAYRAVRALSVAAERGGGGAGSASGAPRAARRGAGAAAARAGGAVASGVPAADGGLLPDAPAGAVSGAIGEDALVPLDALHAPASRRPPPLLFARAQSSPGAATDTEAAAGGSAQMLAAAEAAAESARALELAKAYARSLEACSVDKDTQMAKYEARIAELEGALRARGELTGVGAGALGAGTLLVTPAPDAAPGEAAAAGVGHTAARVARVGHTAVPARAHDGGGAGVRGVDAVGAAGSVAGVEASGALPGSGAADGARARVDEAPALCALAAREDGDGRGGEPVPVSALSASAASDVTPAVGGADVTALRSSAASSADSTNDDSVDGGGSGASGGGGARAHGAAPPVAAAPGQAPLSRASAAALAPASAAPEAALVHAASGAADSAAAPPGRAGSVTVETGGVTVETGGVTVETGGVTVESGGVTDALAASPVLALRGAPASASVETLPPSTPAAERAALAGGAGAAEAKAIGAASPTIAQRSLCVLRKGITEARRCLPPPGVTGVTGVTADLPPASVGAAAAGAAGAAADDAAAFAAVERAELDADTSSVTLLLASARQAARANMTLGRALQQARALAQSRIAYLSIEVNSRVLFVAVTREARSVDRVAPADSAGRSAGVFVAYASGLPNRFLAPKSVAAFVRGARDGGQADSAAVGAEDAAAAGAMAAVPAAGSGGTWFVGEVRAIEGPLVASGDAASDRFNLPQGSLYWLLTAEPVSVLPPAIGASASASPAQMP</sequence>
<dbReference type="GO" id="GO:0034727">
    <property type="term" value="P:piecemeal microautophagy of the nucleus"/>
    <property type="evidence" value="ECO:0007669"/>
    <property type="project" value="TreeGrafter"/>
</dbReference>
<feature type="compositionally biased region" description="Low complexity" evidence="5">
    <location>
        <begin position="1067"/>
        <end position="1079"/>
    </location>
</feature>
<gene>
    <name evidence="7" type="ORF">KFE25_008208</name>
</gene>
<feature type="compositionally biased region" description="Gly residues" evidence="5">
    <location>
        <begin position="386"/>
        <end position="400"/>
    </location>
</feature>
<keyword evidence="3" id="KW-0072">Autophagy</keyword>
<evidence type="ECO:0000256" key="4">
    <source>
        <dbReference type="ARBA" id="ARBA00023054"/>
    </source>
</evidence>
<dbReference type="InterPro" id="IPR019460">
    <property type="entry name" value="Atg11_C"/>
</dbReference>
<dbReference type="SUPFAM" id="SSF54236">
    <property type="entry name" value="Ubiquitin-like"/>
    <property type="match status" value="1"/>
</dbReference>
<feature type="domain" description="Ubiquitin-like" evidence="6">
    <location>
        <begin position="12"/>
        <end position="71"/>
    </location>
</feature>